<evidence type="ECO:0000256" key="3">
    <source>
        <dbReference type="SAM" id="Phobius"/>
    </source>
</evidence>
<organism evidence="4 5">
    <name type="scientific">Legionella lansingensis</name>
    <dbReference type="NCBI Taxonomy" id="45067"/>
    <lineage>
        <taxon>Bacteria</taxon>
        <taxon>Pseudomonadati</taxon>
        <taxon>Pseudomonadota</taxon>
        <taxon>Gammaproteobacteria</taxon>
        <taxon>Legionellales</taxon>
        <taxon>Legionellaceae</taxon>
        <taxon>Legionella</taxon>
    </lineage>
</organism>
<comment type="caution">
    <text evidence="4">The sequence shown here is derived from an EMBL/GenBank/DDBJ whole genome shotgun (WGS) entry which is preliminary data.</text>
</comment>
<feature type="region of interest" description="Disordered" evidence="2">
    <location>
        <begin position="1"/>
        <end position="43"/>
    </location>
</feature>
<sequence length="262" mass="28568">MAEDEKDEYGGDEYQFSDLDAIEPDQGEEPTKKTMAPEGQPGSNLRRNAVIAIVVIVIVMLAYKFLTPVFTKKTQPDVVPPLTTATTQPITPPPQVQPIPVTPTPVPTVQPVTTDTTQITQRLSVLEANQESLRSQMESLNNQLGAINSNINQLAAKLAQLNQTFTVLAAQVEQQSKELTILTVRAKPKVVKRVVVKTPPPTYFLQAVIPGRAWLIAQNGSTITVREGSQIAGYGVVKLIDSRQGKVITSSGRVIRFSQQDS</sequence>
<dbReference type="RefSeq" id="WP_028373844.1">
    <property type="nucleotide sequence ID" value="NZ_CAAAJD010000029.1"/>
</dbReference>
<keyword evidence="5" id="KW-1185">Reference proteome</keyword>
<keyword evidence="3" id="KW-1133">Transmembrane helix</keyword>
<dbReference type="STRING" id="45067.Llan_2096"/>
<keyword evidence="1" id="KW-0175">Coiled coil</keyword>
<dbReference type="AlphaFoldDB" id="A0A0W0VGT2"/>
<keyword evidence="3" id="KW-0812">Transmembrane</keyword>
<evidence type="ECO:0000256" key="2">
    <source>
        <dbReference type="SAM" id="MobiDB-lite"/>
    </source>
</evidence>
<dbReference type="OrthoDB" id="5622044at2"/>
<keyword evidence="3" id="KW-0472">Membrane</keyword>
<name>A0A0W0VGT2_9GAMM</name>
<evidence type="ECO:0000313" key="5">
    <source>
        <dbReference type="Proteomes" id="UP000054869"/>
    </source>
</evidence>
<evidence type="ECO:0000256" key="1">
    <source>
        <dbReference type="SAM" id="Coils"/>
    </source>
</evidence>
<gene>
    <name evidence="4" type="ORF">Llan_2096</name>
</gene>
<protein>
    <submittedName>
        <fullName evidence="4">Protein IcmG (DotF)</fullName>
    </submittedName>
</protein>
<feature type="compositionally biased region" description="Acidic residues" evidence="2">
    <location>
        <begin position="1"/>
        <end position="11"/>
    </location>
</feature>
<feature type="coiled-coil region" evidence="1">
    <location>
        <begin position="123"/>
        <end position="178"/>
    </location>
</feature>
<dbReference type="PATRIC" id="fig|45067.4.peg.2204"/>
<proteinExistence type="predicted"/>
<accession>A0A0W0VGT2</accession>
<reference evidence="4 5" key="1">
    <citation type="submission" date="2015-11" db="EMBL/GenBank/DDBJ databases">
        <title>Genomic analysis of 38 Legionella species identifies large and diverse effector repertoires.</title>
        <authorList>
            <person name="Burstein D."/>
            <person name="Amaro F."/>
            <person name="Zusman T."/>
            <person name="Lifshitz Z."/>
            <person name="Cohen O."/>
            <person name="Gilbert J.A."/>
            <person name="Pupko T."/>
            <person name="Shuman H.A."/>
            <person name="Segal G."/>
        </authorList>
    </citation>
    <scope>NUCLEOTIDE SEQUENCE [LARGE SCALE GENOMIC DNA]</scope>
    <source>
        <strain evidence="4 5">ATCC 49751</strain>
    </source>
</reference>
<dbReference type="Proteomes" id="UP000054869">
    <property type="component" value="Unassembled WGS sequence"/>
</dbReference>
<dbReference type="EMBL" id="LNYI01000051">
    <property type="protein sequence ID" value="KTD19358.1"/>
    <property type="molecule type" value="Genomic_DNA"/>
</dbReference>
<feature type="transmembrane region" description="Helical" evidence="3">
    <location>
        <begin position="49"/>
        <end position="66"/>
    </location>
</feature>
<dbReference type="NCBIfam" id="NF038218">
    <property type="entry name" value="IcmG_DotF_IVB"/>
    <property type="match status" value="1"/>
</dbReference>
<dbReference type="eggNOG" id="ENOG50344K4">
    <property type="taxonomic scope" value="Bacteria"/>
</dbReference>
<evidence type="ECO:0000313" key="4">
    <source>
        <dbReference type="EMBL" id="KTD19358.1"/>
    </source>
</evidence>